<evidence type="ECO:0000313" key="3">
    <source>
        <dbReference type="Proteomes" id="UP001285441"/>
    </source>
</evidence>
<organism evidence="2 3">
    <name type="scientific">Podospora didyma</name>
    <dbReference type="NCBI Taxonomy" id="330526"/>
    <lineage>
        <taxon>Eukaryota</taxon>
        <taxon>Fungi</taxon>
        <taxon>Dikarya</taxon>
        <taxon>Ascomycota</taxon>
        <taxon>Pezizomycotina</taxon>
        <taxon>Sordariomycetes</taxon>
        <taxon>Sordariomycetidae</taxon>
        <taxon>Sordariales</taxon>
        <taxon>Podosporaceae</taxon>
        <taxon>Podospora</taxon>
    </lineage>
</organism>
<accession>A0AAE0U8R2</accession>
<reference evidence="2" key="2">
    <citation type="submission" date="2023-06" db="EMBL/GenBank/DDBJ databases">
        <authorList>
            <consortium name="Lawrence Berkeley National Laboratory"/>
            <person name="Haridas S."/>
            <person name="Hensen N."/>
            <person name="Bonometti L."/>
            <person name="Westerberg I."/>
            <person name="Brannstrom I.O."/>
            <person name="Guillou S."/>
            <person name="Cros-Aarteil S."/>
            <person name="Calhoun S."/>
            <person name="Kuo A."/>
            <person name="Mondo S."/>
            <person name="Pangilinan J."/>
            <person name="Riley R."/>
            <person name="LaButti K."/>
            <person name="Andreopoulos B."/>
            <person name="Lipzen A."/>
            <person name="Chen C."/>
            <person name="Yanf M."/>
            <person name="Daum C."/>
            <person name="Ng V."/>
            <person name="Clum A."/>
            <person name="Steindorff A."/>
            <person name="Ohm R."/>
            <person name="Martin F."/>
            <person name="Silar P."/>
            <person name="Natvig D."/>
            <person name="Lalanne C."/>
            <person name="Gautier V."/>
            <person name="Ament-velasquez S.L."/>
            <person name="Kruys A."/>
            <person name="Hutchinson M.I."/>
            <person name="Powell A.J."/>
            <person name="Barry K."/>
            <person name="Miller A.N."/>
            <person name="Grigoriev I.V."/>
            <person name="Debuchy R."/>
            <person name="Gladieux P."/>
            <person name="Thoren M.H."/>
            <person name="Johannesson H."/>
        </authorList>
    </citation>
    <scope>NUCLEOTIDE SEQUENCE</scope>
    <source>
        <strain evidence="2">CBS 232.78</strain>
    </source>
</reference>
<gene>
    <name evidence="2" type="ORF">B0H63DRAFT_387983</name>
</gene>
<feature type="compositionally biased region" description="Basic and acidic residues" evidence="1">
    <location>
        <begin position="156"/>
        <end position="180"/>
    </location>
</feature>
<protein>
    <submittedName>
        <fullName evidence="2">Uncharacterized protein</fullName>
    </submittedName>
</protein>
<proteinExistence type="predicted"/>
<name>A0AAE0U8R2_9PEZI</name>
<dbReference type="EMBL" id="JAULSW010000001">
    <property type="protein sequence ID" value="KAK3394972.1"/>
    <property type="molecule type" value="Genomic_DNA"/>
</dbReference>
<sequence>MQATIYEEAGIIAEGSIQSARSSQNPQSQDASASIAETEYSLALSVFPERVGQYISAMARLLQSSMPPGPLDDSTLQGLEQELPDMLKTFALKMGHFGSTPEDREIMYFVYKYRDSDGDFDKEEEEGSRPVIGHAQPMTQDDIVSRYLANLDTRIGPELEPSSRDDDVNEEHGVVSHEPESSEMPDIGKYQDCIVKSAAYEWLQRTLSAAANRANAFPDVRKEIRETVIRSLCAARGERTLSRSRPPELYRVTAEMDWDPRSFVAKQEYEENRGDAIARAVTLTGSTQDCQAMTTRQYLSQTWSSSGSQTMQLLQRVLAGEPGDVQSTTWPDRTTVTAWTSGSTFFVTAIGLAPSIAEIIEQVAWLGAALRPSPREQGVCYCTPSVKPLRVRDNPSPTPPEYQCYYQISFEFGGGGRGDHANGQCWHGMFRNPVVVRGYPLARRTATQTGLEMPLNMMACMVRATHVVPFASSWYIKGFSSMLALAELRDDIFLWHHVYDRDGGRVSYFDHKSPNPPLGIITASALQNARHVVGWCSDVKLYAGALSNTNLNISDSGLDRPRATCVLEKVSISGGKFITGGASVAIGVRESPIHLSRDSYLDKMRWVSGQYAILWDEGDDRGWLVNGASALLHLVCAAVEDDLKWMRKCGLQSDQILFKREDVEGSALPHTPGSALNVLVNPRNRELKVVVNDTTYTRFKHLVEKQYRALEQIMDHQFQIEDRSGLDLKCRARKWLEGWDFRDLAVTIKTGPIYARLKTLQTIARGWVDFAREIKAITIFGKGFGEIIRPTNATSMCAHWARVPAGRYYLAACVSDLKAIMRLEDGDGRSKNPIRICNGLHWHVREGLFQPCRCGKASIGRTKVTHSEDVAQVLAPSRMIFGRSPTSASSSVELKDAGAVVFGYSPFLGLIWPDVGSPEEGEV</sequence>
<dbReference type="Proteomes" id="UP001285441">
    <property type="component" value="Unassembled WGS sequence"/>
</dbReference>
<reference evidence="2" key="1">
    <citation type="journal article" date="2023" name="Mol. Phylogenet. Evol.">
        <title>Genome-scale phylogeny and comparative genomics of the fungal order Sordariales.</title>
        <authorList>
            <person name="Hensen N."/>
            <person name="Bonometti L."/>
            <person name="Westerberg I."/>
            <person name="Brannstrom I.O."/>
            <person name="Guillou S."/>
            <person name="Cros-Aarteil S."/>
            <person name="Calhoun S."/>
            <person name="Haridas S."/>
            <person name="Kuo A."/>
            <person name="Mondo S."/>
            <person name="Pangilinan J."/>
            <person name="Riley R."/>
            <person name="LaButti K."/>
            <person name="Andreopoulos B."/>
            <person name="Lipzen A."/>
            <person name="Chen C."/>
            <person name="Yan M."/>
            <person name="Daum C."/>
            <person name="Ng V."/>
            <person name="Clum A."/>
            <person name="Steindorff A."/>
            <person name="Ohm R.A."/>
            <person name="Martin F."/>
            <person name="Silar P."/>
            <person name="Natvig D.O."/>
            <person name="Lalanne C."/>
            <person name="Gautier V."/>
            <person name="Ament-Velasquez S.L."/>
            <person name="Kruys A."/>
            <person name="Hutchinson M.I."/>
            <person name="Powell A.J."/>
            <person name="Barry K."/>
            <person name="Miller A.N."/>
            <person name="Grigoriev I.V."/>
            <person name="Debuchy R."/>
            <person name="Gladieux P."/>
            <person name="Hiltunen Thoren M."/>
            <person name="Johannesson H."/>
        </authorList>
    </citation>
    <scope>NUCLEOTIDE SEQUENCE</scope>
    <source>
        <strain evidence="2">CBS 232.78</strain>
    </source>
</reference>
<keyword evidence="3" id="KW-1185">Reference proteome</keyword>
<evidence type="ECO:0000313" key="2">
    <source>
        <dbReference type="EMBL" id="KAK3394972.1"/>
    </source>
</evidence>
<feature type="non-terminal residue" evidence="2">
    <location>
        <position position="923"/>
    </location>
</feature>
<comment type="caution">
    <text evidence="2">The sequence shown here is derived from an EMBL/GenBank/DDBJ whole genome shotgun (WGS) entry which is preliminary data.</text>
</comment>
<feature type="region of interest" description="Disordered" evidence="1">
    <location>
        <begin position="156"/>
        <end position="186"/>
    </location>
</feature>
<dbReference type="AlphaFoldDB" id="A0AAE0U8R2"/>
<evidence type="ECO:0000256" key="1">
    <source>
        <dbReference type="SAM" id="MobiDB-lite"/>
    </source>
</evidence>